<evidence type="ECO:0000256" key="1">
    <source>
        <dbReference type="SAM" id="MobiDB-lite"/>
    </source>
</evidence>
<evidence type="ECO:0008006" key="4">
    <source>
        <dbReference type="Google" id="ProtNLM"/>
    </source>
</evidence>
<dbReference type="EMBL" id="NCDQ01000359">
    <property type="protein sequence ID" value="OYW99875.1"/>
    <property type="molecule type" value="Genomic_DNA"/>
</dbReference>
<comment type="caution">
    <text evidence="2">The sequence shown here is derived from an EMBL/GenBank/DDBJ whole genome shotgun (WGS) entry which is preliminary data.</text>
</comment>
<feature type="compositionally biased region" description="Basic and acidic residues" evidence="1">
    <location>
        <begin position="32"/>
        <end position="42"/>
    </location>
</feature>
<proteinExistence type="predicted"/>
<dbReference type="AlphaFoldDB" id="A0A258CWU4"/>
<evidence type="ECO:0000313" key="3">
    <source>
        <dbReference type="Proteomes" id="UP000215616"/>
    </source>
</evidence>
<dbReference type="Proteomes" id="UP000215616">
    <property type="component" value="Unassembled WGS sequence"/>
</dbReference>
<evidence type="ECO:0000313" key="2">
    <source>
        <dbReference type="EMBL" id="OYW99875.1"/>
    </source>
</evidence>
<protein>
    <recommendedName>
        <fullName evidence="4">Integrase</fullName>
    </recommendedName>
</protein>
<organism evidence="2 3">
    <name type="scientific">Caulobacter vibrioides</name>
    <name type="common">Caulobacter crescentus</name>
    <dbReference type="NCBI Taxonomy" id="155892"/>
    <lineage>
        <taxon>Bacteria</taxon>
        <taxon>Pseudomonadati</taxon>
        <taxon>Pseudomonadota</taxon>
        <taxon>Alphaproteobacteria</taxon>
        <taxon>Caulobacterales</taxon>
        <taxon>Caulobacteraceae</taxon>
        <taxon>Caulobacter</taxon>
    </lineage>
</organism>
<accession>A0A258CWU4</accession>
<sequence length="68" mass="7830">MATILKQKSGSWRVQVRRKGRYLSQTFGLRKDAKAWPPDRTRSPSSPQTIESRRFDERPGSRRGVLAS</sequence>
<name>A0A258CWU4_CAUVI</name>
<reference evidence="2 3" key="1">
    <citation type="submission" date="2017-03" db="EMBL/GenBank/DDBJ databases">
        <title>Lifting the veil on microbial sulfur biogeochemistry in mining wastewaters.</title>
        <authorList>
            <person name="Kantor R.S."/>
            <person name="Colenbrander Nelson T."/>
            <person name="Marshall S."/>
            <person name="Bennett D."/>
            <person name="Apte S."/>
            <person name="Camacho D."/>
            <person name="Thomas B.C."/>
            <person name="Warren L.A."/>
            <person name="Banfield J.F."/>
        </authorList>
    </citation>
    <scope>NUCLEOTIDE SEQUENCE [LARGE SCALE GENOMIC DNA]</scope>
    <source>
        <strain evidence="2">32-67-7</strain>
    </source>
</reference>
<feature type="region of interest" description="Disordered" evidence="1">
    <location>
        <begin position="32"/>
        <end position="68"/>
    </location>
</feature>
<gene>
    <name evidence="2" type="ORF">B7Z12_17275</name>
</gene>
<feature type="compositionally biased region" description="Basic and acidic residues" evidence="1">
    <location>
        <begin position="51"/>
        <end position="60"/>
    </location>
</feature>